<feature type="compositionally biased region" description="Acidic residues" evidence="3">
    <location>
        <begin position="1206"/>
        <end position="1216"/>
    </location>
</feature>
<feature type="region of interest" description="Disordered" evidence="3">
    <location>
        <begin position="662"/>
        <end position="735"/>
    </location>
</feature>
<dbReference type="Pfam" id="PF13815">
    <property type="entry name" value="Dzip-like_N"/>
    <property type="match status" value="1"/>
</dbReference>
<comment type="caution">
    <text evidence="5">The sequence shown here is derived from an EMBL/GenBank/DDBJ whole genome shotgun (WGS) entry which is preliminary data.</text>
</comment>
<feature type="domain" description="Cilium assembly protein DZIP1 N-terminal" evidence="4">
    <location>
        <begin position="46"/>
        <end position="163"/>
    </location>
</feature>
<feature type="compositionally biased region" description="Pro residues" evidence="3">
    <location>
        <begin position="192"/>
        <end position="212"/>
    </location>
</feature>
<feature type="compositionally biased region" description="Low complexity" evidence="3">
    <location>
        <begin position="977"/>
        <end position="1003"/>
    </location>
</feature>
<feature type="region of interest" description="Disordered" evidence="3">
    <location>
        <begin position="1395"/>
        <end position="1417"/>
    </location>
</feature>
<feature type="compositionally biased region" description="Low complexity" evidence="3">
    <location>
        <begin position="1152"/>
        <end position="1167"/>
    </location>
</feature>
<feature type="compositionally biased region" description="Low complexity" evidence="3">
    <location>
        <begin position="1251"/>
        <end position="1264"/>
    </location>
</feature>
<protein>
    <recommendedName>
        <fullName evidence="4">Cilium assembly protein DZIP1 N-terminal domain-containing protein</fullName>
    </recommendedName>
</protein>
<dbReference type="InterPro" id="IPR051241">
    <property type="entry name" value="DZIP_RILPL"/>
</dbReference>
<dbReference type="InterPro" id="IPR032714">
    <property type="entry name" value="DZIP1_N"/>
</dbReference>
<evidence type="ECO:0000259" key="4">
    <source>
        <dbReference type="Pfam" id="PF13815"/>
    </source>
</evidence>
<evidence type="ECO:0000256" key="1">
    <source>
        <dbReference type="ARBA" id="ARBA00023054"/>
    </source>
</evidence>
<feature type="coiled-coil region" evidence="2">
    <location>
        <begin position="578"/>
        <end position="633"/>
    </location>
</feature>
<feature type="compositionally biased region" description="Polar residues" evidence="3">
    <location>
        <begin position="715"/>
        <end position="730"/>
    </location>
</feature>
<proteinExistence type="predicted"/>
<dbReference type="Proteomes" id="UP001054857">
    <property type="component" value="Unassembled WGS sequence"/>
</dbReference>
<feature type="region of interest" description="Disordered" evidence="3">
    <location>
        <begin position="977"/>
        <end position="1357"/>
    </location>
</feature>
<feature type="region of interest" description="Disordered" evidence="3">
    <location>
        <begin position="186"/>
        <end position="216"/>
    </location>
</feature>
<evidence type="ECO:0000256" key="2">
    <source>
        <dbReference type="SAM" id="Coils"/>
    </source>
</evidence>
<dbReference type="EMBL" id="BMAR01000022">
    <property type="protein sequence ID" value="GFR48246.1"/>
    <property type="molecule type" value="Genomic_DNA"/>
</dbReference>
<dbReference type="GO" id="GO:0008270">
    <property type="term" value="F:zinc ion binding"/>
    <property type="evidence" value="ECO:0007669"/>
    <property type="project" value="UniProtKB-KW"/>
</dbReference>
<reference evidence="5 6" key="1">
    <citation type="journal article" date="2021" name="Sci. Rep.">
        <title>Genome sequencing of the multicellular alga Astrephomene provides insights into convergent evolution of germ-soma differentiation.</title>
        <authorList>
            <person name="Yamashita S."/>
            <person name="Yamamoto K."/>
            <person name="Matsuzaki R."/>
            <person name="Suzuki S."/>
            <person name="Yamaguchi H."/>
            <person name="Hirooka S."/>
            <person name="Minakuchi Y."/>
            <person name="Miyagishima S."/>
            <person name="Kawachi M."/>
            <person name="Toyoda A."/>
            <person name="Nozaki H."/>
        </authorList>
    </citation>
    <scope>NUCLEOTIDE SEQUENCE [LARGE SCALE GENOMIC DNA]</scope>
    <source>
        <strain evidence="5 6">NIES-4017</strain>
    </source>
</reference>
<evidence type="ECO:0000313" key="6">
    <source>
        <dbReference type="Proteomes" id="UP001054857"/>
    </source>
</evidence>
<evidence type="ECO:0000313" key="5">
    <source>
        <dbReference type="EMBL" id="GFR48246.1"/>
    </source>
</evidence>
<feature type="compositionally biased region" description="Polar residues" evidence="3">
    <location>
        <begin position="1057"/>
        <end position="1081"/>
    </location>
</feature>
<keyword evidence="1 2" id="KW-0175">Coiled coil</keyword>
<feature type="compositionally biased region" description="Polar residues" evidence="3">
    <location>
        <begin position="1301"/>
        <end position="1313"/>
    </location>
</feature>
<feature type="compositionally biased region" description="Polar residues" evidence="3">
    <location>
        <begin position="1103"/>
        <end position="1136"/>
    </location>
</feature>
<organism evidence="5 6">
    <name type="scientific">Astrephomene gubernaculifera</name>
    <dbReference type="NCBI Taxonomy" id="47775"/>
    <lineage>
        <taxon>Eukaryota</taxon>
        <taxon>Viridiplantae</taxon>
        <taxon>Chlorophyta</taxon>
        <taxon>core chlorophytes</taxon>
        <taxon>Chlorophyceae</taxon>
        <taxon>CS clade</taxon>
        <taxon>Chlamydomonadales</taxon>
        <taxon>Astrephomenaceae</taxon>
        <taxon>Astrephomene</taxon>
    </lineage>
</organism>
<gene>
    <name evidence="5" type="ORF">Agub_g10109</name>
</gene>
<feature type="compositionally biased region" description="Polar residues" evidence="3">
    <location>
        <begin position="1339"/>
        <end position="1356"/>
    </location>
</feature>
<feature type="region of interest" description="Disordered" evidence="3">
    <location>
        <begin position="895"/>
        <end position="919"/>
    </location>
</feature>
<feature type="compositionally biased region" description="Polar residues" evidence="3">
    <location>
        <begin position="1284"/>
        <end position="1293"/>
    </location>
</feature>
<evidence type="ECO:0000256" key="3">
    <source>
        <dbReference type="SAM" id="MobiDB-lite"/>
    </source>
</evidence>
<dbReference type="PANTHER" id="PTHR21502">
    <property type="entry name" value="ZINC FINGER PROTEIN DZIP1"/>
    <property type="match status" value="1"/>
</dbReference>
<dbReference type="GO" id="GO:0005737">
    <property type="term" value="C:cytoplasm"/>
    <property type="evidence" value="ECO:0007669"/>
    <property type="project" value="UniProtKB-SubCell"/>
</dbReference>
<feature type="compositionally biased region" description="Basic and acidic residues" evidence="3">
    <location>
        <begin position="895"/>
        <end position="911"/>
    </location>
</feature>
<dbReference type="PANTHER" id="PTHR21502:SF3">
    <property type="entry name" value="CILIUM ASSEMBLY PROTEIN DZIP1L"/>
    <property type="match status" value="1"/>
</dbReference>
<feature type="region of interest" description="Disordered" evidence="3">
    <location>
        <begin position="544"/>
        <end position="568"/>
    </location>
</feature>
<feature type="coiled-coil region" evidence="2">
    <location>
        <begin position="366"/>
        <end position="472"/>
    </location>
</feature>
<feature type="coiled-coil region" evidence="2">
    <location>
        <begin position="246"/>
        <end position="341"/>
    </location>
</feature>
<feature type="compositionally biased region" description="Low complexity" evidence="3">
    <location>
        <begin position="1029"/>
        <end position="1042"/>
    </location>
</feature>
<feature type="compositionally biased region" description="Low complexity" evidence="3">
    <location>
        <begin position="687"/>
        <end position="704"/>
    </location>
</feature>
<accession>A0AAD3HPJ8</accession>
<name>A0AAD3HPJ8_9CHLO</name>
<keyword evidence="6" id="KW-1185">Reference proteome</keyword>
<feature type="coiled-coil region" evidence="2">
    <location>
        <begin position="134"/>
        <end position="168"/>
    </location>
</feature>
<sequence>MTTTFPRTMGYGLGSSLRGGSTWGHDPYDHQMRDQTMTAAPTFPPFKFEARRARIDWRLLHGIDISAMMRDVDLDTLEKIVNIVAFGDIEAEDTRHLTELNFIKIFRLSQMMIEYLLYVQDCLQSSNSWLQQDRNNMDKYIQAARLRLRELEANLKMNKRELRRARKTIKTYELLAVINDGKAAKTTTAAPPAAPVAPPSPPPPPPPPPQAPAKPEINPVNVAMEALLRKELVVLAERLSKATMECQALRGERDDLYQAVKDLEASVKARAHLSGGSSPQGYIRQNQEALQTIQGLQDQLNRATAEITKLRNEKDELTVDLERATTDNRQLVDEKGRLLAEIASRPAETGPASDNRPVSDNLGSLLLDAERQKAEIKDELEEARAEIAALQKQLMKAMKATAFAPMGMLPPSQGPDERVVRELELAKAQLEKELADVKRTYDEDVRQLHEELEMTQAKAVEADRRLAELRATAAAAPGERTSVQPAGGFVKVVEERRGDRSDDEQDASVRNLKKLLAEYEAMNERLNQQLSQLKDERNTLAEEVEQLRSQLQSRPSPARLSPAAGDQSIGRDWRTEEIERLKGECDASQRRVQSLEEALRDRDALVERLRATIRDLQAQLEERTRQQQETEASMGRVKQQIQQFERLAGPSHVKTSSFSFIPEDAQQPGSAPLETPSSVRKPSQPEVPSRTPSPVASSPPSATAGDSAPPAFTAPSPQRSEQQLDPSASSKWLRRIPRPAPAEAYNIQQTVLKRVAGLKPEALDMMLAEEIRVITENPYEYGDDDEAVFRAMLPYELAERPGVLSVERHELKDLETARGLLTDQLLAVLDDEMAQYGLDPSAEAISDKAYAASMQELAAKRSQLLERQPRETQERAERLREALLTHLELMKRLTSEQQVREQQQRLQEEQRQAGALAGAAMSEIQPEGAVEGGRQATAGSGAAAGTGAVAVAVAAGAVATAAAVTAGVVAASRAQSSSGASSHDEPPAAASAAAAAPPQSQLPAFPPRQPSLPRSIRTSSGGDMDELRGMLPAPGMPPAGAAQRPNPETVQAERSRTSVPGQGPAGSTRTSPATSPLQRSLQPGAALPDRPTADSHPDASVPPSHNSSRRSAPNQQSLPRSTTSLAPASQQPSREASQGAPVVLGHAPPAPAARTVTPAAAAAASSPGGNMNMSIRSVKYQDSDFDDEDDVVPLPQPKAVARVVEDEYTLTEDEEAQHDMGIQDSDDDFAPVSAQPKILMRGGASSPPAPSRFAPTPAPAATSAVTQSRGWANDEPLQRAPAPSATNQRSSETAEIEELESIQSFNNTLSQSLPRRPGAWGSPNSTMRKPAMVRDVREPSNQMSGTTIKSFGATSVSRDEVQGMQDLTGVDSFTDNVRPAGRFMAPRSAFQAAGAAPSRQVARRQSTSSEVSDIEYI</sequence>